<name>A0A1D9Q8X1_SCLS1</name>
<dbReference type="Proteomes" id="UP000177798">
    <property type="component" value="Chromosome 7"/>
</dbReference>
<accession>A0A1D9Q8X1</accession>
<evidence type="ECO:0000313" key="3">
    <source>
        <dbReference type="Proteomes" id="UP000177798"/>
    </source>
</evidence>
<dbReference type="Pfam" id="PF14420">
    <property type="entry name" value="Clr5"/>
    <property type="match status" value="1"/>
</dbReference>
<dbReference type="InterPro" id="IPR025676">
    <property type="entry name" value="Clr5_dom"/>
</dbReference>
<reference evidence="3" key="1">
    <citation type="journal article" date="2017" name="Genome Biol. Evol.">
        <title>The complete genome sequence of the phytopathogenic fungus Sclerotinia sclerotiorum reveals insights into the genome architecture of broad host range pathogens.</title>
        <authorList>
            <person name="Derbyshire M."/>
            <person name="Denton-Giles M."/>
            <person name="Hegedus D."/>
            <person name="Seifbarghy S."/>
            <person name="Rollins J."/>
            <person name="van Kan J."/>
            <person name="Seidl M.F."/>
            <person name="Faino L."/>
            <person name="Mbengue M."/>
            <person name="Navaud O."/>
            <person name="Raffaele S."/>
            <person name="Hammond-Kosack K."/>
            <person name="Heard S."/>
            <person name="Oliver R."/>
        </authorList>
    </citation>
    <scope>NUCLEOTIDE SEQUENCE [LARGE SCALE GENOMIC DNA]</scope>
    <source>
        <strain evidence="3">ATCC 18683 / 1980 / Ss-1</strain>
    </source>
</reference>
<dbReference type="KEGG" id="ssl:SS1G_11575"/>
<dbReference type="OrthoDB" id="3554974at2759"/>
<dbReference type="AlphaFoldDB" id="A0A1D9Q8X1"/>
<dbReference type="PANTHER" id="PTHR38788">
    <property type="entry name" value="CLR5 DOMAIN-CONTAINING PROTEIN"/>
    <property type="match status" value="1"/>
</dbReference>
<evidence type="ECO:0000259" key="1">
    <source>
        <dbReference type="Pfam" id="PF14420"/>
    </source>
</evidence>
<sequence>MNADEFQDPLFGFPSFFDDNLTSQQEFIPTYRGELNLVDNFSRDVRRTISAPDNLRTPLPPVSQSSLLLPGIDQTMNHSTANHTSPIAAPSNVAHQMPPIVDSMPSLPKPARRPALTEHSAEDWERQRATFTRLYTAEDKTLKEVMEIMENEHGFRATPRQYKRRIEQWKLDKNIKESDMRIILRKDLKRKHEGKKSEFKISGRDVEPQKIERFAQRKKMTEESILGFDIETPGYIACDTPAPTMVDEGMMHHTGGDIDMEDSTATPLQTVDSRKKRQIPLGFTTETLSSFIKRVDNGSPIDIDFDAEFFASALFKSRSTKSNICRRCSRFLNHLLCRDSKEVSWYKFLPNYPHDNLSYDILLPSLSKGQIPRTISLLIQFHVTIVIRGKNARSNGILTFAVENASYVSFAFFNRDSPGGSEADSIELTSAPDVPWIVGYLDICDRPKFIVDYEHNEYLELWNIFPRHVVDYRYEYEFIQHVKDQLQDLLDSNNSASQADMEDI</sequence>
<protein>
    <recommendedName>
        <fullName evidence="1">Clr5 domain-containing protein</fullName>
    </recommendedName>
</protein>
<feature type="domain" description="Clr5" evidence="1">
    <location>
        <begin position="120"/>
        <end position="173"/>
    </location>
</feature>
<dbReference type="VEuPathDB" id="FungiDB:sscle_07g060990"/>
<gene>
    <name evidence="2" type="ORF">sscle_07g060990</name>
</gene>
<organism evidence="2 3">
    <name type="scientific">Sclerotinia sclerotiorum (strain ATCC 18683 / 1980 / Ss-1)</name>
    <name type="common">White mold</name>
    <name type="synonym">Whetzelinia sclerotiorum</name>
    <dbReference type="NCBI Taxonomy" id="665079"/>
    <lineage>
        <taxon>Eukaryota</taxon>
        <taxon>Fungi</taxon>
        <taxon>Dikarya</taxon>
        <taxon>Ascomycota</taxon>
        <taxon>Pezizomycotina</taxon>
        <taxon>Leotiomycetes</taxon>
        <taxon>Helotiales</taxon>
        <taxon>Sclerotiniaceae</taxon>
        <taxon>Sclerotinia</taxon>
    </lineage>
</organism>
<dbReference type="PANTHER" id="PTHR38788:SF3">
    <property type="entry name" value="CLR5 DOMAIN-CONTAINING PROTEIN"/>
    <property type="match status" value="1"/>
</dbReference>
<dbReference type="RefSeq" id="XP_001587582.1">
    <property type="nucleotide sequence ID" value="XM_001587532.1"/>
</dbReference>
<evidence type="ECO:0000313" key="2">
    <source>
        <dbReference type="EMBL" id="APA11329.1"/>
    </source>
</evidence>
<proteinExistence type="predicted"/>
<dbReference type="EMBL" id="CP017820">
    <property type="protein sequence ID" value="APA11329.1"/>
    <property type="molecule type" value="Genomic_DNA"/>
</dbReference>